<dbReference type="KEGG" id="mcg:GL4_0883"/>
<dbReference type="STRING" id="1384459.GL4_0883"/>
<evidence type="ECO:0000256" key="10">
    <source>
        <dbReference type="ARBA" id="ARBA00023244"/>
    </source>
</evidence>
<dbReference type="GO" id="GO:0009236">
    <property type="term" value="P:cobalamin biosynthetic process"/>
    <property type="evidence" value="ECO:0007669"/>
    <property type="project" value="UniProtKB-KW"/>
</dbReference>
<dbReference type="EMBL" id="AP014648">
    <property type="protein sequence ID" value="BAQ16344.1"/>
    <property type="molecule type" value="Genomic_DNA"/>
</dbReference>
<evidence type="ECO:0000256" key="11">
    <source>
        <dbReference type="ARBA" id="ARBA00023268"/>
    </source>
</evidence>
<sequence>MRTFPIFVRFDGKPPLVVGGGPLAAIKTRLLLKRADRVDVAAEGLNPELSSLEAEGKVVMQPAHPDMDQIRGRPLVISATEIEDEDARIAEIARALGVPVNVPDRPALCTAALPAIVDRGEVTVAIGTSAAAPVLAQRLRAWLENELHPRLGDLAELAGQFRERVAGSLAEGTGRRRLWEKIFDGPAAQAMLHGDEETARKLIDREIESAASAGNDAAHAPHGRVFLVGAGPGDPELLTMKAIRALKAADVVLYDKLVGDGVLELARREAELISVGKAKGAHSVPQPEINALLVARAKAGRTVVRLKGGDPFIFGRGGEELDALRAENIAVEVIPGVTAGAAAAASLQIPLTHRDVSHTVTFVSGHEAGGKAPSFEHLDLKALASGNNTLVVYMGVTTGAVIAQRLLEAGFREALPVIAVENASRPNERRVATTISTLANDADSLGLNSPAVLIFGEVAGLPAAGAVETILAHEEVARAYA</sequence>
<keyword evidence="8" id="KW-0520">NAD</keyword>
<dbReference type="GO" id="GO:0051287">
    <property type="term" value="F:NAD binding"/>
    <property type="evidence" value="ECO:0007669"/>
    <property type="project" value="InterPro"/>
</dbReference>
<feature type="active site" description="Proton donor" evidence="14">
    <location>
        <position position="277"/>
    </location>
</feature>
<evidence type="ECO:0000256" key="4">
    <source>
        <dbReference type="ARBA" id="ARBA00022603"/>
    </source>
</evidence>
<dbReference type="InterPro" id="IPR006366">
    <property type="entry name" value="CobA/CysG_C"/>
</dbReference>
<dbReference type="InterPro" id="IPR014776">
    <property type="entry name" value="4pyrrole_Mease_sub2"/>
</dbReference>
<evidence type="ECO:0000256" key="9">
    <source>
        <dbReference type="ARBA" id="ARBA00023239"/>
    </source>
</evidence>
<keyword evidence="3" id="KW-0169">Cobalamin biosynthesis</keyword>
<dbReference type="Gene3D" id="3.40.1010.10">
    <property type="entry name" value="Cobalt-precorrin-4 Transmethylase, Domain 1"/>
    <property type="match status" value="1"/>
</dbReference>
<evidence type="ECO:0000256" key="2">
    <source>
        <dbReference type="ARBA" id="ARBA00005879"/>
    </source>
</evidence>
<reference evidence="18 19" key="1">
    <citation type="submission" date="2014-09" db="EMBL/GenBank/DDBJ databases">
        <title>Genome sequencing of Methyloceanibacter caenitepidi Gela4.</title>
        <authorList>
            <person name="Takeuchi M."/>
            <person name="Susumu S."/>
            <person name="Kamagata Y."/>
            <person name="Oshima K."/>
            <person name="Hattori M."/>
            <person name="Iwasaki W."/>
        </authorList>
    </citation>
    <scope>NUCLEOTIDE SEQUENCE [LARGE SCALE GENOMIC DNA]</scope>
    <source>
        <strain evidence="18 19">Gela4</strain>
    </source>
</reference>
<dbReference type="Gene3D" id="3.30.950.10">
    <property type="entry name" value="Methyltransferase, Cobalt-precorrin-4 Transmethylase, Domain 2"/>
    <property type="match status" value="1"/>
</dbReference>
<keyword evidence="6" id="KW-0949">S-adenosyl-L-methionine</keyword>
<protein>
    <submittedName>
        <fullName evidence="18">Uroporphyrinogen-III methyltransferase</fullName>
        <ecNumber evidence="18">2.1.1.107</ecNumber>
    </submittedName>
</protein>
<dbReference type="InterPro" id="IPR006367">
    <property type="entry name" value="Sirohaem_synthase_N"/>
</dbReference>
<name>A0A0A8K2Y3_9HYPH</name>
<dbReference type="GO" id="GO:0032259">
    <property type="term" value="P:methylation"/>
    <property type="evidence" value="ECO:0007669"/>
    <property type="project" value="UniProtKB-KW"/>
</dbReference>
<dbReference type="Pfam" id="PF10414">
    <property type="entry name" value="CysG_dimeriser"/>
    <property type="match status" value="1"/>
</dbReference>
<organism evidence="18 19">
    <name type="scientific">Methyloceanibacter caenitepidi</name>
    <dbReference type="NCBI Taxonomy" id="1384459"/>
    <lineage>
        <taxon>Bacteria</taxon>
        <taxon>Pseudomonadati</taxon>
        <taxon>Pseudomonadota</taxon>
        <taxon>Alphaproteobacteria</taxon>
        <taxon>Hyphomicrobiales</taxon>
        <taxon>Hyphomicrobiaceae</taxon>
        <taxon>Methyloceanibacter</taxon>
    </lineage>
</organism>
<dbReference type="Gene3D" id="3.40.50.720">
    <property type="entry name" value="NAD(P)-binding Rossmann-like Domain"/>
    <property type="match status" value="1"/>
</dbReference>
<dbReference type="RefSeq" id="WP_045364925.1">
    <property type="nucleotide sequence ID" value="NZ_AP014648.1"/>
</dbReference>
<dbReference type="Proteomes" id="UP000031643">
    <property type="component" value="Chromosome"/>
</dbReference>
<feature type="domain" description="Tetrapyrrole methylase" evidence="16">
    <location>
        <begin position="225"/>
        <end position="438"/>
    </location>
</feature>
<dbReference type="Gene3D" id="1.10.8.210">
    <property type="entry name" value="Sirohaem synthase, dimerisation domain"/>
    <property type="match status" value="1"/>
</dbReference>
<dbReference type="Pfam" id="PF13241">
    <property type="entry name" value="NAD_binding_7"/>
    <property type="match status" value="1"/>
</dbReference>
<evidence type="ECO:0000256" key="5">
    <source>
        <dbReference type="ARBA" id="ARBA00022679"/>
    </source>
</evidence>
<evidence type="ECO:0000256" key="14">
    <source>
        <dbReference type="PIRSR" id="PIRSR036426-1"/>
    </source>
</evidence>
<keyword evidence="7" id="KW-0560">Oxidoreductase</keyword>
<feature type="domain" description="Sirohaem synthase dimerisation" evidence="17">
    <location>
        <begin position="150"/>
        <end position="206"/>
    </location>
</feature>
<evidence type="ECO:0000259" key="17">
    <source>
        <dbReference type="Pfam" id="PF10414"/>
    </source>
</evidence>
<dbReference type="GO" id="GO:0019354">
    <property type="term" value="P:siroheme biosynthetic process"/>
    <property type="evidence" value="ECO:0007669"/>
    <property type="project" value="UniProtKB-UniPathway"/>
</dbReference>
<accession>A0A0A8K2Y3</accession>
<dbReference type="InterPro" id="IPR036291">
    <property type="entry name" value="NAD(P)-bd_dom_sf"/>
</dbReference>
<evidence type="ECO:0000256" key="1">
    <source>
        <dbReference type="ARBA" id="ARBA00005010"/>
    </source>
</evidence>
<evidence type="ECO:0000313" key="19">
    <source>
        <dbReference type="Proteomes" id="UP000031643"/>
    </source>
</evidence>
<dbReference type="NCBIfam" id="NF007922">
    <property type="entry name" value="PRK10637.1"/>
    <property type="match status" value="1"/>
</dbReference>
<comment type="similarity">
    <text evidence="2 15">Belongs to the precorrin methyltransferase family.</text>
</comment>
<comment type="catalytic activity">
    <reaction evidence="13">
        <text>precorrin-2 + NAD(+) = sirohydrochlorin + NADH + 2 H(+)</text>
        <dbReference type="Rhea" id="RHEA:15613"/>
        <dbReference type="ChEBI" id="CHEBI:15378"/>
        <dbReference type="ChEBI" id="CHEBI:57540"/>
        <dbReference type="ChEBI" id="CHEBI:57945"/>
        <dbReference type="ChEBI" id="CHEBI:58351"/>
        <dbReference type="ChEBI" id="CHEBI:58827"/>
        <dbReference type="EC" id="1.3.1.76"/>
    </reaction>
</comment>
<dbReference type="PROSITE" id="PS00839">
    <property type="entry name" value="SUMT_1"/>
    <property type="match status" value="1"/>
</dbReference>
<dbReference type="OrthoDB" id="9815856at2"/>
<dbReference type="InterPro" id="IPR000878">
    <property type="entry name" value="4pyrrol_Mease"/>
</dbReference>
<feature type="active site" description="Proton acceptor" evidence="14">
    <location>
        <position position="255"/>
    </location>
</feature>
<keyword evidence="5 15" id="KW-0808">Transferase</keyword>
<dbReference type="PIRSF" id="PIRSF036426">
    <property type="entry name" value="Sirohaem_synth"/>
    <property type="match status" value="1"/>
</dbReference>
<dbReference type="SUPFAM" id="SSF51735">
    <property type="entry name" value="NAD(P)-binding Rossmann-fold domains"/>
    <property type="match status" value="1"/>
</dbReference>
<dbReference type="AlphaFoldDB" id="A0A0A8K2Y3"/>
<dbReference type="InterPro" id="IPR012409">
    <property type="entry name" value="Sirohaem_synth"/>
</dbReference>
<dbReference type="Gene3D" id="3.30.160.110">
    <property type="entry name" value="Siroheme synthase, domain 2"/>
    <property type="match status" value="1"/>
</dbReference>
<evidence type="ECO:0000256" key="6">
    <source>
        <dbReference type="ARBA" id="ARBA00022691"/>
    </source>
</evidence>
<keyword evidence="4 15" id="KW-0489">Methyltransferase</keyword>
<evidence type="ECO:0000256" key="15">
    <source>
        <dbReference type="RuleBase" id="RU003960"/>
    </source>
</evidence>
<evidence type="ECO:0000313" key="18">
    <source>
        <dbReference type="EMBL" id="BAQ16344.1"/>
    </source>
</evidence>
<dbReference type="GO" id="GO:0004851">
    <property type="term" value="F:uroporphyrin-III C-methyltransferase activity"/>
    <property type="evidence" value="ECO:0007669"/>
    <property type="project" value="UniProtKB-EC"/>
</dbReference>
<proteinExistence type="inferred from homology"/>
<dbReference type="InterPro" id="IPR003043">
    <property type="entry name" value="Uropor_MeTrfase_CS"/>
</dbReference>
<evidence type="ECO:0000256" key="13">
    <source>
        <dbReference type="ARBA" id="ARBA00047561"/>
    </source>
</evidence>
<keyword evidence="19" id="KW-1185">Reference proteome</keyword>
<dbReference type="InterPro" id="IPR037115">
    <property type="entry name" value="Sirohaem_synt_dimer_dom_sf"/>
</dbReference>
<dbReference type="PANTHER" id="PTHR45790:SF3">
    <property type="entry name" value="S-ADENOSYL-L-METHIONINE-DEPENDENT UROPORPHYRINOGEN III METHYLTRANSFERASE, CHLOROPLASTIC"/>
    <property type="match status" value="1"/>
</dbReference>
<dbReference type="HOGENOM" id="CLU_011276_2_2_5"/>
<dbReference type="SUPFAM" id="SSF53790">
    <property type="entry name" value="Tetrapyrrole methylase"/>
    <property type="match status" value="1"/>
</dbReference>
<dbReference type="InterPro" id="IPR019478">
    <property type="entry name" value="Sirohaem_synthase_dimer_dom"/>
</dbReference>
<dbReference type="InterPro" id="IPR035996">
    <property type="entry name" value="4pyrrol_Methylase_sf"/>
</dbReference>
<evidence type="ECO:0000256" key="12">
    <source>
        <dbReference type="ARBA" id="ARBA00025705"/>
    </source>
</evidence>
<evidence type="ECO:0000256" key="3">
    <source>
        <dbReference type="ARBA" id="ARBA00022573"/>
    </source>
</evidence>
<dbReference type="FunFam" id="3.40.1010.10:FF:000001">
    <property type="entry name" value="Siroheme synthase"/>
    <property type="match status" value="1"/>
</dbReference>
<dbReference type="NCBIfam" id="TIGR01469">
    <property type="entry name" value="cobA_cysG_Cterm"/>
    <property type="match status" value="1"/>
</dbReference>
<dbReference type="PROSITE" id="PS00840">
    <property type="entry name" value="SUMT_2"/>
    <property type="match status" value="1"/>
</dbReference>
<dbReference type="NCBIfam" id="NF004790">
    <property type="entry name" value="PRK06136.1"/>
    <property type="match status" value="1"/>
</dbReference>
<gene>
    <name evidence="18" type="ORF">GL4_0883</name>
</gene>
<dbReference type="UniPathway" id="UPA00262">
    <property type="reaction ID" value="UER00211"/>
</dbReference>
<keyword evidence="10" id="KW-0627">Porphyrin biosynthesis</keyword>
<evidence type="ECO:0000256" key="8">
    <source>
        <dbReference type="ARBA" id="ARBA00023027"/>
    </source>
</evidence>
<dbReference type="EC" id="2.1.1.107" evidence="18"/>
<dbReference type="Pfam" id="PF00590">
    <property type="entry name" value="TP_methylase"/>
    <property type="match status" value="1"/>
</dbReference>
<dbReference type="InterPro" id="IPR014777">
    <property type="entry name" value="4pyrrole_Mease_sub1"/>
</dbReference>
<dbReference type="CDD" id="cd11642">
    <property type="entry name" value="SUMT"/>
    <property type="match status" value="1"/>
</dbReference>
<evidence type="ECO:0000256" key="7">
    <source>
        <dbReference type="ARBA" id="ARBA00023002"/>
    </source>
</evidence>
<comment type="pathway">
    <text evidence="12">Porphyrin-containing compound metabolism; siroheme biosynthesis; precorrin-2 from uroporphyrinogen III: step 1/1.</text>
</comment>
<evidence type="ECO:0000259" key="16">
    <source>
        <dbReference type="Pfam" id="PF00590"/>
    </source>
</evidence>
<dbReference type="PANTHER" id="PTHR45790">
    <property type="entry name" value="SIROHEME SYNTHASE-RELATED"/>
    <property type="match status" value="1"/>
</dbReference>
<dbReference type="GO" id="GO:0051266">
    <property type="term" value="F:sirohydrochlorin ferrochelatase activity"/>
    <property type="evidence" value="ECO:0007669"/>
    <property type="project" value="InterPro"/>
</dbReference>
<comment type="pathway">
    <text evidence="1">Porphyrin-containing compound metabolism; siroheme biosynthesis; sirohydrochlorin from precorrin-2: step 1/1.</text>
</comment>
<dbReference type="GO" id="GO:0043115">
    <property type="term" value="F:precorrin-2 dehydrogenase activity"/>
    <property type="evidence" value="ECO:0007669"/>
    <property type="project" value="UniProtKB-EC"/>
</dbReference>
<dbReference type="NCBIfam" id="TIGR01470">
    <property type="entry name" value="cysG_Nterm"/>
    <property type="match status" value="1"/>
</dbReference>
<dbReference type="SUPFAM" id="SSF75615">
    <property type="entry name" value="Siroheme synthase middle domains-like"/>
    <property type="match status" value="1"/>
</dbReference>
<keyword evidence="11" id="KW-0511">Multifunctional enzyme</keyword>
<keyword evidence="9" id="KW-0456">Lyase</keyword>
<dbReference type="InterPro" id="IPR050161">
    <property type="entry name" value="Siro_Cobalamin_biosynth"/>
</dbReference>